<dbReference type="InterPro" id="IPR001138">
    <property type="entry name" value="Zn2Cys6_DnaBD"/>
</dbReference>
<dbReference type="OrthoDB" id="3172332at2759"/>
<dbReference type="CDD" id="cd12148">
    <property type="entry name" value="fungal_TF_MHR"/>
    <property type="match status" value="1"/>
</dbReference>
<gene>
    <name evidence="8" type="ORF">S7711_04061</name>
</gene>
<dbReference type="Gene3D" id="4.10.240.10">
    <property type="entry name" value="Zn(2)-C6 fungal-type DNA-binding domain"/>
    <property type="match status" value="1"/>
</dbReference>
<dbReference type="InterPro" id="IPR052360">
    <property type="entry name" value="Transcr_Regulatory_Proteins"/>
</dbReference>
<sequence>MPHMQVSRANIVVQALLADRPRIRKVKCDEARPACHRCTSTGRICDGYGVWGGGSRPFQPHHLTTSPSRGPSPAYILEMGEQGAPYFEWFKFRTAIKLPASFRSGFWDQLVFQAVQSEPAVLHAVLALSCLHMDGHSDTCGYRNTICRARQGDRLVLQYYVKAIEHLQPHFNAQADRSFRVTLMTCLIFACIDLLRSHFDTARSHVGNALQLLRQAGLVVEQENGNLHPKTDINQTDTWIIETCGRLQFQLELFTYPPQLSRSCLLFPTTPEQAFLSVNGAWLHLECIFKQIFQHGRDMDASIQCKTTSCQQLSLLIEKEQNIQSELLRWQTKLEAFRETLPHPLTATAQKCFHLLQVYHTLANVMAQTYQKPSDQPTYDAYAEKFALLLHQIIKLQEMCGSAMFRQQVRDRHLLNMSRTVIDLGSIAPLYYVAANCRVSHIRSRALDVLERSTHREGFWDSGVSATVGRKLLEIEGKEVFSETINGKQRDDTVPFIPENCRVHEPDSRLVSVTTTAAAMAVAGPVRMRVASMRGPMMPVPAMSPRARMMAALRLVMMLSRAPRAAVFLSGPGNNVVDVNSGAEHLHCNFSFGQRASLVPRRTRDKAAHDDQFERKKESADFVGYVR</sequence>
<feature type="domain" description="Zn(2)-C6 fungal-type" evidence="7">
    <location>
        <begin position="22"/>
        <end position="48"/>
    </location>
</feature>
<proteinExistence type="predicted"/>
<dbReference type="InterPro" id="IPR021858">
    <property type="entry name" value="Fun_TF"/>
</dbReference>
<reference evidence="8 9" key="1">
    <citation type="journal article" date="2014" name="BMC Genomics">
        <title>Comparative genome sequencing reveals chemotype-specific gene clusters in the toxigenic black mold Stachybotrys.</title>
        <authorList>
            <person name="Semeiks J."/>
            <person name="Borek D."/>
            <person name="Otwinowski Z."/>
            <person name="Grishin N.V."/>
        </authorList>
    </citation>
    <scope>NUCLEOTIDE SEQUENCE [LARGE SCALE GENOMIC DNA]</scope>
    <source>
        <strain evidence="9">CBS 109288 / IBT 7711</strain>
    </source>
</reference>
<keyword evidence="5" id="KW-0804">Transcription</keyword>
<evidence type="ECO:0000256" key="4">
    <source>
        <dbReference type="ARBA" id="ARBA00023125"/>
    </source>
</evidence>
<keyword evidence="1" id="KW-0479">Metal-binding</keyword>
<evidence type="ECO:0000313" key="9">
    <source>
        <dbReference type="Proteomes" id="UP000028045"/>
    </source>
</evidence>
<dbReference type="PANTHER" id="PTHR36206">
    <property type="entry name" value="ASPERCRYPTIN BIOSYNTHESIS CLUSTER-SPECIFIC TRANSCRIPTION REGULATOR ATNN-RELATED"/>
    <property type="match status" value="1"/>
</dbReference>
<keyword evidence="6" id="KW-0539">Nucleus</keyword>
<dbReference type="EMBL" id="KL648604">
    <property type="protein sequence ID" value="KEY67741.1"/>
    <property type="molecule type" value="Genomic_DNA"/>
</dbReference>
<dbReference type="Proteomes" id="UP000028045">
    <property type="component" value="Unassembled WGS sequence"/>
</dbReference>
<dbReference type="CDD" id="cd00067">
    <property type="entry name" value="GAL4"/>
    <property type="match status" value="1"/>
</dbReference>
<evidence type="ECO:0000259" key="7">
    <source>
        <dbReference type="Pfam" id="PF00172"/>
    </source>
</evidence>
<dbReference type="Pfam" id="PF00172">
    <property type="entry name" value="Zn_clus"/>
    <property type="match status" value="1"/>
</dbReference>
<dbReference type="AlphaFoldDB" id="A0A084AR12"/>
<dbReference type="GO" id="GO:0008270">
    <property type="term" value="F:zinc ion binding"/>
    <property type="evidence" value="ECO:0007669"/>
    <property type="project" value="InterPro"/>
</dbReference>
<dbReference type="GO" id="GO:0000981">
    <property type="term" value="F:DNA-binding transcription factor activity, RNA polymerase II-specific"/>
    <property type="evidence" value="ECO:0007669"/>
    <property type="project" value="InterPro"/>
</dbReference>
<evidence type="ECO:0000256" key="1">
    <source>
        <dbReference type="ARBA" id="ARBA00022723"/>
    </source>
</evidence>
<evidence type="ECO:0000256" key="3">
    <source>
        <dbReference type="ARBA" id="ARBA00023015"/>
    </source>
</evidence>
<accession>A0A084AR12</accession>
<keyword evidence="2" id="KW-0862">Zinc</keyword>
<dbReference type="HOGENOM" id="CLU_011409_3_0_1"/>
<name>A0A084AR12_STACB</name>
<dbReference type="SUPFAM" id="SSF57701">
    <property type="entry name" value="Zn2/Cys6 DNA-binding domain"/>
    <property type="match status" value="1"/>
</dbReference>
<evidence type="ECO:0000256" key="2">
    <source>
        <dbReference type="ARBA" id="ARBA00022833"/>
    </source>
</evidence>
<evidence type="ECO:0000256" key="6">
    <source>
        <dbReference type="ARBA" id="ARBA00023242"/>
    </source>
</evidence>
<dbReference type="InterPro" id="IPR036864">
    <property type="entry name" value="Zn2-C6_fun-type_DNA-bd_sf"/>
</dbReference>
<evidence type="ECO:0000256" key="5">
    <source>
        <dbReference type="ARBA" id="ARBA00023163"/>
    </source>
</evidence>
<dbReference type="PANTHER" id="PTHR36206:SF16">
    <property type="entry name" value="TRANSCRIPTION FACTOR DOMAIN-CONTAINING PROTEIN-RELATED"/>
    <property type="match status" value="1"/>
</dbReference>
<organism evidence="8 9">
    <name type="scientific">Stachybotrys chartarum (strain CBS 109288 / IBT 7711)</name>
    <name type="common">Toxic black mold</name>
    <name type="synonym">Stilbospora chartarum</name>
    <dbReference type="NCBI Taxonomy" id="1280523"/>
    <lineage>
        <taxon>Eukaryota</taxon>
        <taxon>Fungi</taxon>
        <taxon>Dikarya</taxon>
        <taxon>Ascomycota</taxon>
        <taxon>Pezizomycotina</taxon>
        <taxon>Sordariomycetes</taxon>
        <taxon>Hypocreomycetidae</taxon>
        <taxon>Hypocreales</taxon>
        <taxon>Stachybotryaceae</taxon>
        <taxon>Stachybotrys</taxon>
    </lineage>
</organism>
<keyword evidence="3" id="KW-0805">Transcription regulation</keyword>
<dbReference type="Pfam" id="PF11951">
    <property type="entry name" value="Fungal_trans_2"/>
    <property type="match status" value="1"/>
</dbReference>
<keyword evidence="4" id="KW-0238">DNA-binding</keyword>
<dbReference type="GO" id="GO:0003677">
    <property type="term" value="F:DNA binding"/>
    <property type="evidence" value="ECO:0007669"/>
    <property type="project" value="UniProtKB-KW"/>
</dbReference>
<keyword evidence="9" id="KW-1185">Reference proteome</keyword>
<evidence type="ECO:0000313" key="8">
    <source>
        <dbReference type="EMBL" id="KEY67741.1"/>
    </source>
</evidence>
<protein>
    <recommendedName>
        <fullName evidence="7">Zn(2)-C6 fungal-type domain-containing protein</fullName>
    </recommendedName>
</protein>